<protein>
    <recommendedName>
        <fullName evidence="2">Thiamine pyrophosphate enzyme N-terminal TPP-binding domain-containing protein</fullName>
    </recommendedName>
</protein>
<proteinExistence type="inferred from homology"/>
<dbReference type="PANTHER" id="PTHR18968:SF13">
    <property type="entry name" value="ACETOLACTATE SYNTHASE CATALYTIC SUBUNIT, MITOCHONDRIAL"/>
    <property type="match status" value="1"/>
</dbReference>
<comment type="similarity">
    <text evidence="1">Belongs to the TPP enzyme family.</text>
</comment>
<evidence type="ECO:0000313" key="3">
    <source>
        <dbReference type="EMBL" id="SVE10546.1"/>
    </source>
</evidence>
<dbReference type="GO" id="GO:0005948">
    <property type="term" value="C:acetolactate synthase complex"/>
    <property type="evidence" value="ECO:0007669"/>
    <property type="project" value="TreeGrafter"/>
</dbReference>
<dbReference type="AlphaFoldDB" id="A0A383ARJ5"/>
<dbReference type="GO" id="GO:0003984">
    <property type="term" value="F:acetolactate synthase activity"/>
    <property type="evidence" value="ECO:0007669"/>
    <property type="project" value="TreeGrafter"/>
</dbReference>
<evidence type="ECO:0000256" key="1">
    <source>
        <dbReference type="ARBA" id="ARBA00007812"/>
    </source>
</evidence>
<dbReference type="EMBL" id="UINC01194461">
    <property type="protein sequence ID" value="SVE10546.1"/>
    <property type="molecule type" value="Genomic_DNA"/>
</dbReference>
<dbReference type="GO" id="GO:0009099">
    <property type="term" value="P:L-valine biosynthetic process"/>
    <property type="evidence" value="ECO:0007669"/>
    <property type="project" value="TreeGrafter"/>
</dbReference>
<dbReference type="Gene3D" id="3.40.50.970">
    <property type="match status" value="1"/>
</dbReference>
<dbReference type="GO" id="GO:0050660">
    <property type="term" value="F:flavin adenine dinucleotide binding"/>
    <property type="evidence" value="ECO:0007669"/>
    <property type="project" value="TreeGrafter"/>
</dbReference>
<dbReference type="GO" id="GO:0009097">
    <property type="term" value="P:isoleucine biosynthetic process"/>
    <property type="evidence" value="ECO:0007669"/>
    <property type="project" value="TreeGrafter"/>
</dbReference>
<dbReference type="GO" id="GO:0030976">
    <property type="term" value="F:thiamine pyrophosphate binding"/>
    <property type="evidence" value="ECO:0007669"/>
    <property type="project" value="InterPro"/>
</dbReference>
<dbReference type="InterPro" id="IPR045229">
    <property type="entry name" value="TPP_enz"/>
</dbReference>
<name>A0A383ARJ5_9ZZZZ</name>
<dbReference type="Pfam" id="PF02776">
    <property type="entry name" value="TPP_enzyme_N"/>
    <property type="match status" value="1"/>
</dbReference>
<organism evidence="3">
    <name type="scientific">marine metagenome</name>
    <dbReference type="NCBI Taxonomy" id="408172"/>
    <lineage>
        <taxon>unclassified sequences</taxon>
        <taxon>metagenomes</taxon>
        <taxon>ecological metagenomes</taxon>
    </lineage>
</organism>
<feature type="domain" description="Thiamine pyrophosphate enzyme N-terminal TPP-binding" evidence="2">
    <location>
        <begin position="26"/>
        <end position="140"/>
    </location>
</feature>
<dbReference type="PANTHER" id="PTHR18968">
    <property type="entry name" value="THIAMINE PYROPHOSPHATE ENZYMES"/>
    <property type="match status" value="1"/>
</dbReference>
<dbReference type="InterPro" id="IPR012001">
    <property type="entry name" value="Thiamin_PyroP_enz_TPP-bd_dom"/>
</dbReference>
<evidence type="ECO:0000259" key="2">
    <source>
        <dbReference type="Pfam" id="PF02776"/>
    </source>
</evidence>
<dbReference type="SUPFAM" id="SSF52518">
    <property type="entry name" value="Thiamin diphosphate-binding fold (THDP-binding)"/>
    <property type="match status" value="1"/>
</dbReference>
<dbReference type="InterPro" id="IPR029061">
    <property type="entry name" value="THDP-binding"/>
</dbReference>
<accession>A0A383ARJ5</accession>
<reference evidence="3" key="1">
    <citation type="submission" date="2018-05" db="EMBL/GenBank/DDBJ databases">
        <authorList>
            <person name="Lanie J.A."/>
            <person name="Ng W.-L."/>
            <person name="Kazmierczak K.M."/>
            <person name="Andrzejewski T.M."/>
            <person name="Davidsen T.M."/>
            <person name="Wayne K.J."/>
            <person name="Tettelin H."/>
            <person name="Glass J.I."/>
            <person name="Rusch D."/>
            <person name="Podicherti R."/>
            <person name="Tsui H.-C.T."/>
            <person name="Winkler M.E."/>
        </authorList>
    </citation>
    <scope>NUCLEOTIDE SEQUENCE</scope>
</reference>
<dbReference type="FunFam" id="3.40.50.970:FF:000007">
    <property type="entry name" value="Acetolactate synthase"/>
    <property type="match status" value="1"/>
</dbReference>
<sequence length="161" mass="16882">MESADVKGRGLFLPQTINQGTDMELTGAEIVVQSLADEGVEHVFGYPGGAALHIYDALYKQDRVQHILARHEQGATHAADGYARATGLVGVVLVTSGPGVTNAVTGLATAHMDSIPMVVVAGQVPTHLIGDDAFQEVDTVGVTRPCVKHNFLVKDVADLAV</sequence>
<dbReference type="CDD" id="cd07035">
    <property type="entry name" value="TPP_PYR_POX_like"/>
    <property type="match status" value="1"/>
</dbReference>
<gene>
    <name evidence="3" type="ORF">METZ01_LOCUS463400</name>
</gene>
<feature type="non-terminal residue" evidence="3">
    <location>
        <position position="161"/>
    </location>
</feature>